<protein>
    <submittedName>
        <fullName evidence="1">Methyltransferase type 12</fullName>
    </submittedName>
</protein>
<dbReference type="Gene3D" id="3.40.50.150">
    <property type="entry name" value="Vaccinia Virus protein VP39"/>
    <property type="match status" value="1"/>
</dbReference>
<dbReference type="EMBL" id="ABOX02000005">
    <property type="protein sequence ID" value="EEF62378.1"/>
    <property type="molecule type" value="Genomic_DNA"/>
</dbReference>
<dbReference type="PANTHER" id="PTHR43861">
    <property type="entry name" value="TRANS-ACONITATE 2-METHYLTRANSFERASE-RELATED"/>
    <property type="match status" value="1"/>
</dbReference>
<reference evidence="1 2" key="1">
    <citation type="journal article" date="2011" name="J. Bacteriol.">
        <title>Genome sequence of 'Pedosphaera parvula' Ellin514, an aerobic Verrucomicrobial isolate from pasture soil.</title>
        <authorList>
            <person name="Kant R."/>
            <person name="van Passel M.W."/>
            <person name="Sangwan P."/>
            <person name="Palva A."/>
            <person name="Lucas S."/>
            <person name="Copeland A."/>
            <person name="Lapidus A."/>
            <person name="Glavina Del Rio T."/>
            <person name="Dalin E."/>
            <person name="Tice H."/>
            <person name="Bruce D."/>
            <person name="Goodwin L."/>
            <person name="Pitluck S."/>
            <person name="Chertkov O."/>
            <person name="Larimer F.W."/>
            <person name="Land M.L."/>
            <person name="Hauser L."/>
            <person name="Brettin T.S."/>
            <person name="Detter J.C."/>
            <person name="Han S."/>
            <person name="de Vos W.M."/>
            <person name="Janssen P.H."/>
            <person name="Smidt H."/>
        </authorList>
    </citation>
    <scope>NUCLEOTIDE SEQUENCE [LARGE SCALE GENOMIC DNA]</scope>
    <source>
        <strain evidence="1 2">Ellin514</strain>
    </source>
</reference>
<organism evidence="1 2">
    <name type="scientific">Pedosphaera parvula (strain Ellin514)</name>
    <dbReference type="NCBI Taxonomy" id="320771"/>
    <lineage>
        <taxon>Bacteria</taxon>
        <taxon>Pseudomonadati</taxon>
        <taxon>Verrucomicrobiota</taxon>
        <taxon>Pedosphaerae</taxon>
        <taxon>Pedosphaerales</taxon>
        <taxon>Pedosphaeraceae</taxon>
        <taxon>Pedosphaera</taxon>
    </lineage>
</organism>
<keyword evidence="1" id="KW-0489">Methyltransferase</keyword>
<comment type="caution">
    <text evidence="1">The sequence shown here is derived from an EMBL/GenBank/DDBJ whole genome shotgun (WGS) entry which is preliminary data.</text>
</comment>
<dbReference type="AlphaFoldDB" id="B9XD32"/>
<keyword evidence="2" id="KW-1185">Reference proteome</keyword>
<keyword evidence="1" id="KW-0808">Transferase</keyword>
<gene>
    <name evidence="1" type="ORF">Cflav_PD5013</name>
</gene>
<dbReference type="Proteomes" id="UP000003688">
    <property type="component" value="Unassembled WGS sequence"/>
</dbReference>
<dbReference type="GO" id="GO:0032259">
    <property type="term" value="P:methylation"/>
    <property type="evidence" value="ECO:0007669"/>
    <property type="project" value="UniProtKB-KW"/>
</dbReference>
<proteinExistence type="predicted"/>
<dbReference type="RefSeq" id="WP_007413730.1">
    <property type="nucleotide sequence ID" value="NZ_ABOX02000005.1"/>
</dbReference>
<dbReference type="SUPFAM" id="SSF53335">
    <property type="entry name" value="S-adenosyl-L-methionine-dependent methyltransferases"/>
    <property type="match status" value="1"/>
</dbReference>
<dbReference type="Pfam" id="PF13489">
    <property type="entry name" value="Methyltransf_23"/>
    <property type="match status" value="1"/>
</dbReference>
<sequence length="242" mass="27928">MNNFDYSIYYGRFHNETEEHATIMANWLQTVIGPHLPKDKQSSIIDIGCGYGFALRAMRNLGYQSLQGLEMSPQQAERCRKAGFEVAVSDSTVEWLGRNRESFAFAVVLDVLEHVPVEVQINFMRAIYESLKPGGSVVLTVPNANAILNARWRYNDYTHYSSFTEHSLYFVLKNAGFKTIDLDASKGLGKMPKRLWRKSSRDALRKWMVRWCWFQVFKAELPWERLQDISFELNLKAVATKA</sequence>
<dbReference type="GO" id="GO:0008168">
    <property type="term" value="F:methyltransferase activity"/>
    <property type="evidence" value="ECO:0007669"/>
    <property type="project" value="UniProtKB-KW"/>
</dbReference>
<dbReference type="OrthoDB" id="8936324at2"/>
<dbReference type="InterPro" id="IPR029063">
    <property type="entry name" value="SAM-dependent_MTases_sf"/>
</dbReference>
<name>B9XD32_PEDPL</name>
<accession>B9XD32</accession>
<evidence type="ECO:0000313" key="1">
    <source>
        <dbReference type="EMBL" id="EEF62378.1"/>
    </source>
</evidence>
<dbReference type="CDD" id="cd02440">
    <property type="entry name" value="AdoMet_MTases"/>
    <property type="match status" value="1"/>
</dbReference>
<evidence type="ECO:0000313" key="2">
    <source>
        <dbReference type="Proteomes" id="UP000003688"/>
    </source>
</evidence>
<dbReference type="STRING" id="320771.Cflav_PD5013"/>